<evidence type="ECO:0000256" key="5">
    <source>
        <dbReference type="ARBA" id="ARBA00023163"/>
    </source>
</evidence>
<reference evidence="9 10" key="1">
    <citation type="submission" date="2024-04" db="EMBL/GenBank/DDBJ databases">
        <title>Luteolibacter sp. isolated from soil.</title>
        <authorList>
            <person name="An J."/>
        </authorList>
    </citation>
    <scope>NUCLEOTIDE SEQUENCE [LARGE SCALE GENOMIC DNA]</scope>
    <source>
        <strain evidence="9 10">Y139</strain>
    </source>
</reference>
<dbReference type="Gene3D" id="1.10.10.10">
    <property type="entry name" value="Winged helix-like DNA-binding domain superfamily/Winged helix DNA-binding domain"/>
    <property type="match status" value="1"/>
</dbReference>
<dbReference type="SUPFAM" id="SSF88946">
    <property type="entry name" value="Sigma2 domain of RNA polymerase sigma factors"/>
    <property type="match status" value="1"/>
</dbReference>
<keyword evidence="5" id="KW-0804">Transcription</keyword>
<feature type="domain" description="RNA polymerase sigma factor 70 region 4 type 2" evidence="8">
    <location>
        <begin position="98"/>
        <end position="149"/>
    </location>
</feature>
<dbReference type="PANTHER" id="PTHR43133">
    <property type="entry name" value="RNA POLYMERASE ECF-TYPE SIGMA FACTO"/>
    <property type="match status" value="1"/>
</dbReference>
<dbReference type="EMBL" id="JBBUKT010000002">
    <property type="protein sequence ID" value="MEK7950076.1"/>
    <property type="molecule type" value="Genomic_DNA"/>
</dbReference>
<dbReference type="Pfam" id="PF04542">
    <property type="entry name" value="Sigma70_r2"/>
    <property type="match status" value="1"/>
</dbReference>
<keyword evidence="3" id="KW-0731">Sigma factor</keyword>
<evidence type="ECO:0000313" key="9">
    <source>
        <dbReference type="EMBL" id="MEK7950076.1"/>
    </source>
</evidence>
<dbReference type="NCBIfam" id="TIGR02937">
    <property type="entry name" value="sigma70-ECF"/>
    <property type="match status" value="1"/>
</dbReference>
<name>A0ABU9AQY5_9BACT</name>
<evidence type="ECO:0000256" key="1">
    <source>
        <dbReference type="ARBA" id="ARBA00010641"/>
    </source>
</evidence>
<dbReference type="InterPro" id="IPR013324">
    <property type="entry name" value="RNA_pol_sigma_r3/r4-like"/>
</dbReference>
<dbReference type="InterPro" id="IPR013249">
    <property type="entry name" value="RNA_pol_sigma70_r4_t2"/>
</dbReference>
<evidence type="ECO:0000259" key="7">
    <source>
        <dbReference type="Pfam" id="PF04542"/>
    </source>
</evidence>
<keyword evidence="10" id="KW-1185">Reference proteome</keyword>
<comment type="caution">
    <text evidence="9">The sequence shown here is derived from an EMBL/GenBank/DDBJ whole genome shotgun (WGS) entry which is preliminary data.</text>
</comment>
<dbReference type="CDD" id="cd06171">
    <property type="entry name" value="Sigma70_r4"/>
    <property type="match status" value="1"/>
</dbReference>
<accession>A0ABU9AQY5</accession>
<feature type="domain" description="RNA polymerase sigma-70 region 2" evidence="7">
    <location>
        <begin position="22"/>
        <end position="75"/>
    </location>
</feature>
<dbReference type="InterPro" id="IPR039425">
    <property type="entry name" value="RNA_pol_sigma-70-like"/>
</dbReference>
<feature type="region of interest" description="Disordered" evidence="6">
    <location>
        <begin position="72"/>
        <end position="93"/>
    </location>
</feature>
<dbReference type="RefSeq" id="WP_341403490.1">
    <property type="nucleotide sequence ID" value="NZ_JBBUKT010000002.1"/>
</dbReference>
<evidence type="ECO:0000313" key="10">
    <source>
        <dbReference type="Proteomes" id="UP001371305"/>
    </source>
</evidence>
<dbReference type="InterPro" id="IPR007627">
    <property type="entry name" value="RNA_pol_sigma70_r2"/>
</dbReference>
<dbReference type="InterPro" id="IPR036388">
    <property type="entry name" value="WH-like_DNA-bd_sf"/>
</dbReference>
<evidence type="ECO:0000256" key="4">
    <source>
        <dbReference type="ARBA" id="ARBA00023125"/>
    </source>
</evidence>
<dbReference type="SUPFAM" id="SSF88659">
    <property type="entry name" value="Sigma3 and sigma4 domains of RNA polymerase sigma factors"/>
    <property type="match status" value="1"/>
</dbReference>
<dbReference type="Pfam" id="PF08281">
    <property type="entry name" value="Sigma70_r4_2"/>
    <property type="match status" value="1"/>
</dbReference>
<evidence type="ECO:0000259" key="8">
    <source>
        <dbReference type="Pfam" id="PF08281"/>
    </source>
</evidence>
<dbReference type="Proteomes" id="UP001371305">
    <property type="component" value="Unassembled WGS sequence"/>
</dbReference>
<keyword evidence="2" id="KW-0805">Transcription regulation</keyword>
<dbReference type="InterPro" id="IPR014284">
    <property type="entry name" value="RNA_pol_sigma-70_dom"/>
</dbReference>
<gene>
    <name evidence="9" type="ORF">WKV53_06205</name>
</gene>
<organism evidence="9 10">
    <name type="scientific">Luteolibacter soli</name>
    <dbReference type="NCBI Taxonomy" id="3135280"/>
    <lineage>
        <taxon>Bacteria</taxon>
        <taxon>Pseudomonadati</taxon>
        <taxon>Verrucomicrobiota</taxon>
        <taxon>Verrucomicrobiia</taxon>
        <taxon>Verrucomicrobiales</taxon>
        <taxon>Verrucomicrobiaceae</taxon>
        <taxon>Luteolibacter</taxon>
    </lineage>
</organism>
<dbReference type="Gene3D" id="1.10.1740.10">
    <property type="match status" value="1"/>
</dbReference>
<evidence type="ECO:0000256" key="2">
    <source>
        <dbReference type="ARBA" id="ARBA00023015"/>
    </source>
</evidence>
<dbReference type="InterPro" id="IPR013325">
    <property type="entry name" value="RNA_pol_sigma_r2"/>
</dbReference>
<protein>
    <submittedName>
        <fullName evidence="9">RNA polymerase sigma factor</fullName>
    </submittedName>
</protein>
<evidence type="ECO:0000256" key="6">
    <source>
        <dbReference type="SAM" id="MobiDB-lite"/>
    </source>
</evidence>
<dbReference type="PANTHER" id="PTHR43133:SF8">
    <property type="entry name" value="RNA POLYMERASE SIGMA FACTOR HI_1459-RELATED"/>
    <property type="match status" value="1"/>
</dbReference>
<keyword evidence="4" id="KW-0238">DNA-binding</keyword>
<sequence length="158" mass="18109">MASPEQDWNDWLAENAARFLLFARQQTRCEHDAEDVLQESLVESWQRAGGRPEAPLVYATIRRRAIDLSRSNSRRNVREQESSDLFTASSDDRETTEVLERELRRLPPDQREVLILKFWGGLTFVQVAEALEIPQGTAASRYRLALEALRQPLATALT</sequence>
<proteinExistence type="inferred from homology"/>
<comment type="similarity">
    <text evidence="1">Belongs to the sigma-70 factor family. ECF subfamily.</text>
</comment>
<evidence type="ECO:0000256" key="3">
    <source>
        <dbReference type="ARBA" id="ARBA00023082"/>
    </source>
</evidence>